<evidence type="ECO:0000313" key="4">
    <source>
        <dbReference type="Proteomes" id="UP000295536"/>
    </source>
</evidence>
<dbReference type="EMBL" id="SMAH01000004">
    <property type="protein sequence ID" value="TCS98624.1"/>
    <property type="molecule type" value="Genomic_DNA"/>
</dbReference>
<accession>A0A4R3LJD6</accession>
<evidence type="ECO:0000256" key="1">
    <source>
        <dbReference type="SAM" id="Phobius"/>
    </source>
</evidence>
<reference evidence="3 5" key="2">
    <citation type="submission" date="2019-07" db="EMBL/GenBank/DDBJ databases">
        <title>Tepidimonas ignava SPS-1037 draft genome.</title>
        <authorList>
            <person name="Da Costa M.S."/>
            <person name="Froufe H.J.C."/>
            <person name="Egas C."/>
            <person name="Albuquerque L."/>
        </authorList>
    </citation>
    <scope>NUCLEOTIDE SEQUENCE [LARGE SCALE GENOMIC DNA]</scope>
    <source>
        <strain evidence="3 5">SPS-1037</strain>
    </source>
</reference>
<dbReference type="Proteomes" id="UP000295536">
    <property type="component" value="Unassembled WGS sequence"/>
</dbReference>
<name>A0A4R3LJD6_9BURK</name>
<keyword evidence="5" id="KW-1185">Reference proteome</keyword>
<keyword evidence="1" id="KW-0812">Transmembrane</keyword>
<evidence type="ECO:0000313" key="5">
    <source>
        <dbReference type="Proteomes" id="UP000315577"/>
    </source>
</evidence>
<keyword evidence="1" id="KW-1133">Transmembrane helix</keyword>
<sequence length="146" mass="15614">MNGPHAANGAIMAREGAELAGAAASGRPLGVTMKRQQRGVSVIGMVFVGIVLAMVAVLAAKVVPTVTEYWAIQKAVNRAAQSGTTVTEIRNAFERAKTADYFEAISGKDLDISKDGDKIVVEFAYDKEVHLFGPAYLVLKYRGRSQ</sequence>
<proteinExistence type="predicted"/>
<dbReference type="Proteomes" id="UP000315577">
    <property type="component" value="Unassembled WGS sequence"/>
</dbReference>
<dbReference type="AlphaFoldDB" id="A0A4R3LJD6"/>
<evidence type="ECO:0000313" key="3">
    <source>
        <dbReference type="EMBL" id="TSE20663.1"/>
    </source>
</evidence>
<comment type="caution">
    <text evidence="2">The sequence shown here is derived from an EMBL/GenBank/DDBJ whole genome shotgun (WGS) entry which is preliminary data.</text>
</comment>
<dbReference type="InterPro" id="IPR032314">
    <property type="entry name" value="DUF4845"/>
</dbReference>
<dbReference type="Pfam" id="PF16137">
    <property type="entry name" value="DUF4845"/>
    <property type="match status" value="1"/>
</dbReference>
<reference evidence="2 4" key="1">
    <citation type="submission" date="2019-03" db="EMBL/GenBank/DDBJ databases">
        <title>Genomic Encyclopedia of Type Strains, Phase IV (KMG-IV): sequencing the most valuable type-strain genomes for metagenomic binning, comparative biology and taxonomic classification.</title>
        <authorList>
            <person name="Goeker M."/>
        </authorList>
    </citation>
    <scope>NUCLEOTIDE SEQUENCE [LARGE SCALE GENOMIC DNA]</scope>
    <source>
        <strain evidence="2 4">DSM 12034</strain>
    </source>
</reference>
<organism evidence="2 4">
    <name type="scientific">Tepidimonas ignava</name>
    <dbReference type="NCBI Taxonomy" id="114249"/>
    <lineage>
        <taxon>Bacteria</taxon>
        <taxon>Pseudomonadati</taxon>
        <taxon>Pseudomonadota</taxon>
        <taxon>Betaproteobacteria</taxon>
        <taxon>Burkholderiales</taxon>
        <taxon>Tepidimonas</taxon>
    </lineage>
</organism>
<evidence type="ECO:0000313" key="2">
    <source>
        <dbReference type="EMBL" id="TCS98624.1"/>
    </source>
</evidence>
<dbReference type="EMBL" id="VJNC01000012">
    <property type="protein sequence ID" value="TSE20663.1"/>
    <property type="molecule type" value="Genomic_DNA"/>
</dbReference>
<keyword evidence="1" id="KW-0472">Membrane</keyword>
<gene>
    <name evidence="2" type="ORF">EDC36_10446</name>
    <name evidence="3" type="ORF">Tigna_01856</name>
</gene>
<feature type="transmembrane region" description="Helical" evidence="1">
    <location>
        <begin position="42"/>
        <end position="63"/>
    </location>
</feature>
<protein>
    <submittedName>
        <fullName evidence="2">Uncharacterized protein DUF4845</fullName>
    </submittedName>
</protein>